<keyword evidence="2" id="KW-0456">Lyase</keyword>
<name>A0A0F0LMV3_9MICO</name>
<dbReference type="InterPro" id="IPR002762">
    <property type="entry name" value="CbiX-like"/>
</dbReference>
<dbReference type="PANTHER" id="PTHR33542:SF5">
    <property type="entry name" value="FERROCHELATASE CHE1"/>
    <property type="match status" value="1"/>
</dbReference>
<dbReference type="CDD" id="cd03416">
    <property type="entry name" value="CbiX_SirB_N"/>
    <property type="match status" value="1"/>
</dbReference>
<dbReference type="Proteomes" id="UP000033740">
    <property type="component" value="Unassembled WGS sequence"/>
</dbReference>
<dbReference type="AlphaFoldDB" id="A0A0F0LMV3"/>
<dbReference type="Gene3D" id="3.40.50.1400">
    <property type="match status" value="2"/>
</dbReference>
<evidence type="ECO:0000256" key="2">
    <source>
        <dbReference type="ARBA" id="ARBA00023239"/>
    </source>
</evidence>
<dbReference type="PANTHER" id="PTHR33542">
    <property type="entry name" value="SIROHYDROCHLORIN FERROCHELATASE, CHLOROPLASTIC"/>
    <property type="match status" value="1"/>
</dbReference>
<keyword evidence="1" id="KW-0479">Metal-binding</keyword>
<evidence type="ECO:0000256" key="1">
    <source>
        <dbReference type="ARBA" id="ARBA00022723"/>
    </source>
</evidence>
<keyword evidence="4" id="KW-1185">Reference proteome</keyword>
<dbReference type="InterPro" id="IPR050963">
    <property type="entry name" value="Sirohydro_Cobaltochel/CbiX"/>
</dbReference>
<evidence type="ECO:0000313" key="3">
    <source>
        <dbReference type="EMBL" id="KJL34557.1"/>
    </source>
</evidence>
<dbReference type="PATRIC" id="fig|582680.6.peg.836"/>
<dbReference type="STRING" id="582680.RS86_00812"/>
<dbReference type="GO" id="GO:0046872">
    <property type="term" value="F:metal ion binding"/>
    <property type="evidence" value="ECO:0007669"/>
    <property type="project" value="UniProtKB-KW"/>
</dbReference>
<comment type="caution">
    <text evidence="3">The sequence shown here is derived from an EMBL/GenBank/DDBJ whole genome shotgun (WGS) entry which is preliminary data.</text>
</comment>
<dbReference type="Pfam" id="PF01903">
    <property type="entry name" value="CbiX"/>
    <property type="match status" value="2"/>
</dbReference>
<reference evidence="3 4" key="1">
    <citation type="submission" date="2015-02" db="EMBL/GenBank/DDBJ databases">
        <title>Draft genome sequences of ten Microbacterium spp. with emphasis on heavy metal contaminated environments.</title>
        <authorList>
            <person name="Corretto E."/>
        </authorList>
    </citation>
    <scope>NUCLEOTIDE SEQUENCE [LARGE SCALE GENOMIC DNA]</scope>
    <source>
        <strain evidence="3 4">ARN176</strain>
    </source>
</reference>
<sequence>MPRPALLAVSHGTSDVAGAAAIALLVRRVAERLPDVAVHSGFVDVQEPDAPTALAAVDGPVVVVPLLLSQGFHVRVDLGGAARARSNAVVTDPLGPDPRLAEVLALRLAEAPAPGADADADADADGPVVLAVAGSRDPRSLPDAEAMAAQLGARLRRPVVPAYLAAREPSLADALAAHPGAPVATYLLAHGYFFDVAERVAGSALTEPLLDDGEPPAPLVDLVVDRYLAGAARIADPPPSGR</sequence>
<organism evidence="3 4">
    <name type="scientific">Microbacterium azadirachtae</name>
    <dbReference type="NCBI Taxonomy" id="582680"/>
    <lineage>
        <taxon>Bacteria</taxon>
        <taxon>Bacillati</taxon>
        <taxon>Actinomycetota</taxon>
        <taxon>Actinomycetes</taxon>
        <taxon>Micrococcales</taxon>
        <taxon>Microbacteriaceae</taxon>
        <taxon>Microbacterium</taxon>
    </lineage>
</organism>
<proteinExistence type="predicted"/>
<dbReference type="GO" id="GO:0016829">
    <property type="term" value="F:lyase activity"/>
    <property type="evidence" value="ECO:0007669"/>
    <property type="project" value="UniProtKB-KW"/>
</dbReference>
<dbReference type="RefSeq" id="WP_045270933.1">
    <property type="nucleotide sequence ID" value="NZ_JYIX01000027.1"/>
</dbReference>
<protein>
    <submittedName>
        <fullName evidence="3">Sirohydrochlorin cobaltochelatase</fullName>
    </submittedName>
</protein>
<evidence type="ECO:0000313" key="4">
    <source>
        <dbReference type="Proteomes" id="UP000033740"/>
    </source>
</evidence>
<gene>
    <name evidence="3" type="ORF">RS86_00812</name>
</gene>
<dbReference type="SUPFAM" id="SSF53800">
    <property type="entry name" value="Chelatase"/>
    <property type="match status" value="1"/>
</dbReference>
<accession>A0A0F0LMV3</accession>
<dbReference type="EMBL" id="JYIX01000027">
    <property type="protein sequence ID" value="KJL34557.1"/>
    <property type="molecule type" value="Genomic_DNA"/>
</dbReference>